<organism evidence="1">
    <name type="scientific">marine sediment metagenome</name>
    <dbReference type="NCBI Taxonomy" id="412755"/>
    <lineage>
        <taxon>unclassified sequences</taxon>
        <taxon>metagenomes</taxon>
        <taxon>ecological metagenomes</taxon>
    </lineage>
</organism>
<proteinExistence type="predicted"/>
<evidence type="ECO:0000313" key="1">
    <source>
        <dbReference type="EMBL" id="KKN96327.1"/>
    </source>
</evidence>
<dbReference type="EMBL" id="LAZR01000065">
    <property type="protein sequence ID" value="KKN96327.1"/>
    <property type="molecule type" value="Genomic_DNA"/>
</dbReference>
<protein>
    <recommendedName>
        <fullName evidence="2">DUF2259 domain-containing protein</fullName>
    </recommendedName>
</protein>
<evidence type="ECO:0008006" key="2">
    <source>
        <dbReference type="Google" id="ProtNLM"/>
    </source>
</evidence>
<sequence length="249" mass="26382">MTPPRLPKIAAAAAVLLVALPGFASPASAGDAARLEPLGFSKDGKVFAFEQSGIQDGSGFPYAEIFFLDLAEDRFLPPSPVRIRIEADGAGIADAREQAREAAQALFTTYDPEAQPGSLVVANPPTELSADPYRARFLPRPIEPTPDKPAELRLEPIPLSGGKACEVFGTSYGYRLVRIATKPGDAAALIHEDTAIPGSRGCPLDYALSEIRVYERPTGGFSAVAIIGVKSVGFEGPDLRYIANPLSMD</sequence>
<dbReference type="Pfam" id="PF10016">
    <property type="entry name" value="DUF2259"/>
    <property type="match status" value="1"/>
</dbReference>
<reference evidence="1" key="1">
    <citation type="journal article" date="2015" name="Nature">
        <title>Complex archaea that bridge the gap between prokaryotes and eukaryotes.</title>
        <authorList>
            <person name="Spang A."/>
            <person name="Saw J.H."/>
            <person name="Jorgensen S.L."/>
            <person name="Zaremba-Niedzwiedzka K."/>
            <person name="Martijn J."/>
            <person name="Lind A.E."/>
            <person name="van Eijk R."/>
            <person name="Schleper C."/>
            <person name="Guy L."/>
            <person name="Ettema T.J."/>
        </authorList>
    </citation>
    <scope>NUCLEOTIDE SEQUENCE</scope>
</reference>
<comment type="caution">
    <text evidence="1">The sequence shown here is derived from an EMBL/GenBank/DDBJ whole genome shotgun (WGS) entry which is preliminary data.</text>
</comment>
<gene>
    <name evidence="1" type="ORF">LCGC14_0169200</name>
</gene>
<dbReference type="InterPro" id="IPR018725">
    <property type="entry name" value="DUF2259_secreted"/>
</dbReference>
<accession>A0A0F9V9B1</accession>
<name>A0A0F9V9B1_9ZZZZ</name>
<dbReference type="AlphaFoldDB" id="A0A0F9V9B1"/>